<dbReference type="SMART" id="SM00065">
    <property type="entry name" value="GAF"/>
    <property type="match status" value="1"/>
</dbReference>
<dbReference type="InterPro" id="IPR029016">
    <property type="entry name" value="GAF-like_dom_sf"/>
</dbReference>
<keyword evidence="7" id="KW-1185">Reference proteome</keyword>
<protein>
    <submittedName>
        <fullName evidence="6">GAF and ANTAR domain-containing protein</fullName>
    </submittedName>
</protein>
<dbReference type="Gene3D" id="1.10.10.10">
    <property type="entry name" value="Winged helix-like DNA-binding domain superfamily/Winged helix DNA-binding domain"/>
    <property type="match status" value="1"/>
</dbReference>
<dbReference type="InterPro" id="IPR011006">
    <property type="entry name" value="CheY-like_superfamily"/>
</dbReference>
<feature type="domain" description="ANTAR" evidence="5">
    <location>
        <begin position="189"/>
        <end position="250"/>
    </location>
</feature>
<dbReference type="Pfam" id="PF13185">
    <property type="entry name" value="GAF_2"/>
    <property type="match status" value="1"/>
</dbReference>
<name>A0ABP8RDJ9_9PSEU</name>
<dbReference type="InterPro" id="IPR005561">
    <property type="entry name" value="ANTAR"/>
</dbReference>
<evidence type="ECO:0000313" key="6">
    <source>
        <dbReference type="EMBL" id="GAA4536126.1"/>
    </source>
</evidence>
<dbReference type="InterPro" id="IPR003018">
    <property type="entry name" value="GAF"/>
</dbReference>
<dbReference type="PIRSF" id="PIRSF036625">
    <property type="entry name" value="GAF_ANTAR"/>
    <property type="match status" value="1"/>
</dbReference>
<dbReference type="SUPFAM" id="SSF52172">
    <property type="entry name" value="CheY-like"/>
    <property type="match status" value="1"/>
</dbReference>
<dbReference type="SUPFAM" id="SSF55781">
    <property type="entry name" value="GAF domain-like"/>
    <property type="match status" value="1"/>
</dbReference>
<dbReference type="SMART" id="SM01012">
    <property type="entry name" value="ANTAR"/>
    <property type="match status" value="1"/>
</dbReference>
<keyword evidence="2" id="KW-0418">Kinase</keyword>
<evidence type="ECO:0000256" key="2">
    <source>
        <dbReference type="ARBA" id="ARBA00022777"/>
    </source>
</evidence>
<dbReference type="RefSeq" id="WP_345411824.1">
    <property type="nucleotide sequence ID" value="NZ_BAABGT010000004.1"/>
</dbReference>
<dbReference type="InterPro" id="IPR036388">
    <property type="entry name" value="WH-like_DNA-bd_sf"/>
</dbReference>
<evidence type="ECO:0000313" key="7">
    <source>
        <dbReference type="Proteomes" id="UP001501598"/>
    </source>
</evidence>
<dbReference type="InterPro" id="IPR012074">
    <property type="entry name" value="GAF_ANTAR"/>
</dbReference>
<dbReference type="Gene3D" id="3.30.450.40">
    <property type="match status" value="1"/>
</dbReference>
<sequence>MTTEQEWAEERELFVASPSAASGPLAREFVALAENLMTASTVAEVLERVIHAAKAVIPGADLVSVTLRDPDDGFRTPVETDVLATRLDELQYALNEGPCVAATRKGGLGVVHAPDLLASPEFPRYGPPARELGAGGVLAVGLFPQGEAPRMGALNLYSLSTGVLDDTDRDVALVLAAHASTALATTQACAAADLEAAQLREALRSRDVIGQAKGILMERRGISADEAFDILRRTSQDLNVKLAQVAETLAGRRADL</sequence>
<dbReference type="PROSITE" id="PS50921">
    <property type="entry name" value="ANTAR"/>
    <property type="match status" value="1"/>
</dbReference>
<evidence type="ECO:0000259" key="5">
    <source>
        <dbReference type="PROSITE" id="PS50921"/>
    </source>
</evidence>
<proteinExistence type="predicted"/>
<comment type="caution">
    <text evidence="6">The sequence shown here is derived from an EMBL/GenBank/DDBJ whole genome shotgun (WGS) entry which is preliminary data.</text>
</comment>
<dbReference type="EMBL" id="BAABGT010000004">
    <property type="protein sequence ID" value="GAA4536126.1"/>
    <property type="molecule type" value="Genomic_DNA"/>
</dbReference>
<keyword evidence="4" id="KW-0804">Transcription</keyword>
<reference evidence="7" key="1">
    <citation type="journal article" date="2019" name="Int. J. Syst. Evol. Microbiol.">
        <title>The Global Catalogue of Microorganisms (GCM) 10K type strain sequencing project: providing services to taxonomists for standard genome sequencing and annotation.</title>
        <authorList>
            <consortium name="The Broad Institute Genomics Platform"/>
            <consortium name="The Broad Institute Genome Sequencing Center for Infectious Disease"/>
            <person name="Wu L."/>
            <person name="Ma J."/>
        </authorList>
    </citation>
    <scope>NUCLEOTIDE SEQUENCE [LARGE SCALE GENOMIC DNA]</scope>
    <source>
        <strain evidence="7">JCM 17906</strain>
    </source>
</reference>
<dbReference type="Proteomes" id="UP001501598">
    <property type="component" value="Unassembled WGS sequence"/>
</dbReference>
<evidence type="ECO:0000256" key="4">
    <source>
        <dbReference type="ARBA" id="ARBA00023163"/>
    </source>
</evidence>
<gene>
    <name evidence="6" type="ORF">GCM10023175_02570</name>
</gene>
<organism evidence="6 7">
    <name type="scientific">Pseudonocardia xishanensis</name>
    <dbReference type="NCBI Taxonomy" id="630995"/>
    <lineage>
        <taxon>Bacteria</taxon>
        <taxon>Bacillati</taxon>
        <taxon>Actinomycetota</taxon>
        <taxon>Actinomycetes</taxon>
        <taxon>Pseudonocardiales</taxon>
        <taxon>Pseudonocardiaceae</taxon>
        <taxon>Pseudonocardia</taxon>
    </lineage>
</organism>
<evidence type="ECO:0000256" key="1">
    <source>
        <dbReference type="ARBA" id="ARBA00022679"/>
    </source>
</evidence>
<keyword evidence="3" id="KW-0805">Transcription regulation</keyword>
<dbReference type="Pfam" id="PF03861">
    <property type="entry name" value="ANTAR"/>
    <property type="match status" value="1"/>
</dbReference>
<accession>A0ABP8RDJ9</accession>
<evidence type="ECO:0000256" key="3">
    <source>
        <dbReference type="ARBA" id="ARBA00023015"/>
    </source>
</evidence>
<keyword evidence="1" id="KW-0808">Transferase</keyword>